<accession>A0A1H2I912</accession>
<dbReference type="InterPro" id="IPR007712">
    <property type="entry name" value="RelE/ParE_toxin"/>
</dbReference>
<dbReference type="Pfam" id="PF05016">
    <property type="entry name" value="ParE_toxin"/>
    <property type="match status" value="1"/>
</dbReference>
<evidence type="ECO:0000313" key="3">
    <source>
        <dbReference type="EMBL" id="SDU40637.1"/>
    </source>
</evidence>
<dbReference type="InterPro" id="IPR035093">
    <property type="entry name" value="RelE/ParE_toxin_dom_sf"/>
</dbReference>
<keyword evidence="2" id="KW-1277">Toxin-antitoxin system</keyword>
<reference evidence="4" key="1">
    <citation type="submission" date="2016-10" db="EMBL/GenBank/DDBJ databases">
        <authorList>
            <person name="Varghese N."/>
            <person name="Submissions S."/>
        </authorList>
    </citation>
    <scope>NUCLEOTIDE SEQUENCE [LARGE SCALE GENOMIC DNA]</scope>
    <source>
        <strain evidence="4">DSM 3384</strain>
    </source>
</reference>
<evidence type="ECO:0000313" key="4">
    <source>
        <dbReference type="Proteomes" id="UP000199608"/>
    </source>
</evidence>
<dbReference type="InterPro" id="IPR051803">
    <property type="entry name" value="TA_system_RelE-like_toxin"/>
</dbReference>
<sequence length="116" mass="13736">MNQIYDIEWAHIAENDLKEIIDHIAIDSPANALKVLEKIKDRTSSLYTMPERCRIVPELKEQGITQYRELIASPWRIMFRIAKMKVYVLSVLDSRRNIEDILLKRLINMNLNRDII</sequence>
<dbReference type="PANTHER" id="PTHR33755:SF5">
    <property type="entry name" value="TYPE II TOXIN-ANTITOXIN SYSTEM RELE_PARE FAMILY TOXIN"/>
    <property type="match status" value="1"/>
</dbReference>
<evidence type="ECO:0000256" key="2">
    <source>
        <dbReference type="ARBA" id="ARBA00022649"/>
    </source>
</evidence>
<dbReference type="Proteomes" id="UP000199608">
    <property type="component" value="Unassembled WGS sequence"/>
</dbReference>
<gene>
    <name evidence="3" type="ORF">SAMN04487931_1084</name>
</gene>
<keyword evidence="4" id="KW-1185">Reference proteome</keyword>
<dbReference type="Gene3D" id="3.30.2310.20">
    <property type="entry name" value="RelE-like"/>
    <property type="match status" value="1"/>
</dbReference>
<organism evidence="3 4">
    <name type="scientific">Desulfobacula phenolica</name>
    <dbReference type="NCBI Taxonomy" id="90732"/>
    <lineage>
        <taxon>Bacteria</taxon>
        <taxon>Pseudomonadati</taxon>
        <taxon>Thermodesulfobacteriota</taxon>
        <taxon>Desulfobacteria</taxon>
        <taxon>Desulfobacterales</taxon>
        <taxon>Desulfobacteraceae</taxon>
        <taxon>Desulfobacula</taxon>
    </lineage>
</organism>
<dbReference type="EMBL" id="FNLL01000008">
    <property type="protein sequence ID" value="SDU40637.1"/>
    <property type="molecule type" value="Genomic_DNA"/>
</dbReference>
<evidence type="ECO:0000256" key="1">
    <source>
        <dbReference type="ARBA" id="ARBA00006226"/>
    </source>
</evidence>
<dbReference type="PANTHER" id="PTHR33755">
    <property type="entry name" value="TOXIN PARE1-RELATED"/>
    <property type="match status" value="1"/>
</dbReference>
<dbReference type="AlphaFoldDB" id="A0A1H2I912"/>
<name>A0A1H2I912_9BACT</name>
<proteinExistence type="inferred from homology"/>
<comment type="similarity">
    <text evidence="1">Belongs to the RelE toxin family.</text>
</comment>
<protein>
    <submittedName>
        <fullName evidence="3">Plasmid stabilization system protein ParE</fullName>
    </submittedName>
</protein>
<dbReference type="RefSeq" id="WP_092235157.1">
    <property type="nucleotide sequence ID" value="NZ_FNLL01000008.1"/>
</dbReference>